<dbReference type="PANTHER" id="PTHR32060">
    <property type="entry name" value="TAIL-SPECIFIC PROTEASE"/>
    <property type="match status" value="1"/>
</dbReference>
<gene>
    <name evidence="3" type="ORF">ACFQ1O_03000</name>
</gene>
<dbReference type="PANTHER" id="PTHR32060:SF30">
    <property type="entry name" value="CARBOXY-TERMINAL PROCESSING PROTEASE CTPA"/>
    <property type="match status" value="1"/>
</dbReference>
<dbReference type="InterPro" id="IPR041613">
    <property type="entry name" value="Pept_S41_N"/>
</dbReference>
<dbReference type="Gene3D" id="2.30.42.10">
    <property type="match status" value="1"/>
</dbReference>
<feature type="domain" description="Tail specific protease" evidence="2">
    <location>
        <begin position="198"/>
        <end position="423"/>
    </location>
</feature>
<evidence type="ECO:0000313" key="3">
    <source>
        <dbReference type="EMBL" id="MFD0962967.1"/>
    </source>
</evidence>
<organism evidence="3 4">
    <name type="scientific">Pseudofulvibacter geojedonensis</name>
    <dbReference type="NCBI Taxonomy" id="1123758"/>
    <lineage>
        <taxon>Bacteria</taxon>
        <taxon>Pseudomonadati</taxon>
        <taxon>Bacteroidota</taxon>
        <taxon>Flavobacteriia</taxon>
        <taxon>Flavobacteriales</taxon>
        <taxon>Flavobacteriaceae</taxon>
        <taxon>Pseudofulvibacter</taxon>
    </lineage>
</organism>
<dbReference type="Gene3D" id="3.30.750.170">
    <property type="match status" value="1"/>
</dbReference>
<evidence type="ECO:0000313" key="4">
    <source>
        <dbReference type="Proteomes" id="UP001596997"/>
    </source>
</evidence>
<keyword evidence="4" id="KW-1185">Reference proteome</keyword>
<dbReference type="Gene3D" id="3.90.226.10">
    <property type="entry name" value="2-enoyl-CoA Hydratase, Chain A, domain 1"/>
    <property type="match status" value="1"/>
</dbReference>
<comment type="caution">
    <text evidence="3">The sequence shown here is derived from an EMBL/GenBank/DDBJ whole genome shotgun (WGS) entry which is preliminary data.</text>
</comment>
<sequence>MKTFQKILLLSFVVLALSACFNDQDDTFSPASNTEIGDFIWKAMNAYYLYQGDVTDLADDRFANQTELNTYINTFNNPEALFENLIYNRPTVDKYSWIVSDFEALEASFAGVNKTNGMAFGFFIDPDPSSNKAYGYVRYVTANTDAANKGITRGTIFNTLNGTEITYTNNGGSNTIDSNSMNSLRQDSYEIGLATFDGNTVTATGNSISLTKEELTINPIHKVTTITNGTHKIGYVMYNSFTANFDNDLNNAFASLQTENITSLVLDLRYNSGGSILSAITLSSLITGQFNNQVFSTEEWNNKLQPQFSADELTNKFRNTTRTGAALNSLNLNKVYILTTGRSASASELVISCLRPYIDVVQIGTTTEGKFQASITLYDSPNFSKTNINPGHKYAIQPLVFKSLNSVGFTDYSDGLSPNANMTLAESYNNLGVLGNENEPLLAMALADITGTGRFVQDQTRVIPSIDFKSHSLENTMFADHKEYLFK</sequence>
<accession>A0ABW3I023</accession>
<dbReference type="InterPro" id="IPR005151">
    <property type="entry name" value="Tail-specific_protease"/>
</dbReference>
<dbReference type="InterPro" id="IPR029045">
    <property type="entry name" value="ClpP/crotonase-like_dom_sf"/>
</dbReference>
<dbReference type="EMBL" id="JBHTJM010000002">
    <property type="protein sequence ID" value="MFD0962967.1"/>
    <property type="molecule type" value="Genomic_DNA"/>
</dbReference>
<feature type="chain" id="PRO_5046086648" evidence="1">
    <location>
        <begin position="22"/>
        <end position="487"/>
    </location>
</feature>
<dbReference type="PROSITE" id="PS51257">
    <property type="entry name" value="PROKAR_LIPOPROTEIN"/>
    <property type="match status" value="1"/>
</dbReference>
<dbReference type="SUPFAM" id="SSF52096">
    <property type="entry name" value="ClpP/crotonase"/>
    <property type="match status" value="1"/>
</dbReference>
<name>A0ABW3I023_9FLAO</name>
<dbReference type="InterPro" id="IPR036034">
    <property type="entry name" value="PDZ_sf"/>
</dbReference>
<protein>
    <submittedName>
        <fullName evidence="3">S41 family peptidase</fullName>
    </submittedName>
</protein>
<keyword evidence="1" id="KW-0732">Signal</keyword>
<dbReference type="Pfam" id="PF03572">
    <property type="entry name" value="Peptidase_S41"/>
    <property type="match status" value="1"/>
</dbReference>
<dbReference type="SMART" id="SM00245">
    <property type="entry name" value="TSPc"/>
    <property type="match status" value="1"/>
</dbReference>
<dbReference type="RefSeq" id="WP_377713161.1">
    <property type="nucleotide sequence ID" value="NZ_JBHTJM010000002.1"/>
</dbReference>
<proteinExistence type="predicted"/>
<dbReference type="Pfam" id="PF18294">
    <property type="entry name" value="Pept_S41_N"/>
    <property type="match status" value="1"/>
</dbReference>
<dbReference type="Proteomes" id="UP001596997">
    <property type="component" value="Unassembled WGS sequence"/>
</dbReference>
<dbReference type="CDD" id="cd07561">
    <property type="entry name" value="Peptidase_S41_CPP_like"/>
    <property type="match status" value="1"/>
</dbReference>
<feature type="signal peptide" evidence="1">
    <location>
        <begin position="1"/>
        <end position="21"/>
    </location>
</feature>
<evidence type="ECO:0000256" key="1">
    <source>
        <dbReference type="SAM" id="SignalP"/>
    </source>
</evidence>
<evidence type="ECO:0000259" key="2">
    <source>
        <dbReference type="SMART" id="SM00245"/>
    </source>
</evidence>
<reference evidence="4" key="1">
    <citation type="journal article" date="2019" name="Int. J. Syst. Evol. Microbiol.">
        <title>The Global Catalogue of Microorganisms (GCM) 10K type strain sequencing project: providing services to taxonomists for standard genome sequencing and annotation.</title>
        <authorList>
            <consortium name="The Broad Institute Genomics Platform"/>
            <consortium name="The Broad Institute Genome Sequencing Center for Infectious Disease"/>
            <person name="Wu L."/>
            <person name="Ma J."/>
        </authorList>
    </citation>
    <scope>NUCLEOTIDE SEQUENCE [LARGE SCALE GENOMIC DNA]</scope>
    <source>
        <strain evidence="4">CCUG 62114</strain>
    </source>
</reference>